<reference evidence="1 2" key="1">
    <citation type="submission" date="2017-09" db="EMBL/GenBank/DDBJ databases">
        <authorList>
            <person name="Ehlers B."/>
            <person name="Leendertz F.H."/>
        </authorList>
    </citation>
    <scope>NUCLEOTIDE SEQUENCE [LARGE SCALE GENOMIC DNA]</scope>
    <source>
        <strain evidence="1 2">DJ-1</strain>
    </source>
</reference>
<dbReference type="Proteomes" id="UP000218102">
    <property type="component" value="Unassembled WGS sequence"/>
</dbReference>
<evidence type="ECO:0000313" key="1">
    <source>
        <dbReference type="EMBL" id="PBJ91919.1"/>
    </source>
</evidence>
<sequence length="142" mass="15626">MGALRAAQWQYDNQLPPAVSDDDAAQAEWVETHAAQMVLGYRVIWGYRGERGEITQADFARAVQDHLNNRQIDGLDQKDAFGQLVMAGLGTGSKGFIMELCTYLMGGPKALKEIAADLLRPVAAKAVAAERERERDIQECGF</sequence>
<evidence type="ECO:0000313" key="2">
    <source>
        <dbReference type="Proteomes" id="UP000218102"/>
    </source>
</evidence>
<protein>
    <submittedName>
        <fullName evidence="1">Uncharacterized protein</fullName>
    </submittedName>
</protein>
<gene>
    <name evidence="1" type="ORF">CMV24_29870</name>
</gene>
<comment type="caution">
    <text evidence="1">The sequence shown here is derived from an EMBL/GenBank/DDBJ whole genome shotgun (WGS) entry which is preliminary data.</text>
</comment>
<proteinExistence type="predicted"/>
<dbReference type="RefSeq" id="WP_096010394.1">
    <property type="nucleotide sequence ID" value="NZ_NTME01000080.1"/>
</dbReference>
<organism evidence="1 2">
    <name type="scientific">Pseudomonas plecoglossicida</name>
    <dbReference type="NCBI Taxonomy" id="70775"/>
    <lineage>
        <taxon>Bacteria</taxon>
        <taxon>Pseudomonadati</taxon>
        <taxon>Pseudomonadota</taxon>
        <taxon>Gammaproteobacteria</taxon>
        <taxon>Pseudomonadales</taxon>
        <taxon>Pseudomonadaceae</taxon>
        <taxon>Pseudomonas</taxon>
    </lineage>
</organism>
<dbReference type="EMBL" id="NTME01000080">
    <property type="protein sequence ID" value="PBJ91919.1"/>
    <property type="molecule type" value="Genomic_DNA"/>
</dbReference>
<dbReference type="AlphaFoldDB" id="A0A2A3LVT7"/>
<name>A0A2A3LVT7_PSEDL</name>
<accession>A0A2A3LVT7</accession>